<protein>
    <submittedName>
        <fullName evidence="6">Zn-dependent hydrolase, glyoxylase</fullName>
    </submittedName>
</protein>
<dbReference type="AlphaFoldDB" id="J3YSZ0"/>
<comment type="cofactor">
    <cofactor evidence="1">
        <name>Zn(2+)</name>
        <dbReference type="ChEBI" id="CHEBI:29105"/>
    </cofactor>
</comment>
<dbReference type="GO" id="GO:0016787">
    <property type="term" value="F:hydrolase activity"/>
    <property type="evidence" value="ECO:0007669"/>
    <property type="project" value="UniProtKB-KW"/>
</dbReference>
<dbReference type="PATRIC" id="fig|134287.3.peg.146"/>
<feature type="domain" description="Metallo-beta-lactamase" evidence="5">
    <location>
        <begin position="12"/>
        <end position="193"/>
    </location>
</feature>
<dbReference type="SUPFAM" id="SSF56281">
    <property type="entry name" value="Metallo-hydrolase/oxidoreductase"/>
    <property type="match status" value="1"/>
</dbReference>
<proteinExistence type="predicted"/>
<dbReference type="KEGG" id="sehc:A35E_00156"/>
<keyword evidence="2" id="KW-0479">Metal-binding</keyword>
<dbReference type="OrthoDB" id="9802991at2"/>
<dbReference type="GO" id="GO:0046872">
    <property type="term" value="F:metal ion binding"/>
    <property type="evidence" value="ECO:0007669"/>
    <property type="project" value="UniProtKB-KW"/>
</dbReference>
<keyword evidence="7" id="KW-1185">Reference proteome</keyword>
<evidence type="ECO:0000313" key="6">
    <source>
        <dbReference type="EMBL" id="AFP85468.1"/>
    </source>
</evidence>
<keyword evidence="4" id="KW-0862">Zinc</keyword>
<dbReference type="SMART" id="SM00849">
    <property type="entry name" value="Lactamase_B"/>
    <property type="match status" value="1"/>
</dbReference>
<accession>J3YSZ0</accession>
<dbReference type="InterPro" id="IPR036866">
    <property type="entry name" value="RibonucZ/Hydroxyglut_hydro"/>
</dbReference>
<name>J3YSZ0_9ENTR</name>
<evidence type="ECO:0000256" key="1">
    <source>
        <dbReference type="ARBA" id="ARBA00001947"/>
    </source>
</evidence>
<evidence type="ECO:0000313" key="7">
    <source>
        <dbReference type="Proteomes" id="UP000003937"/>
    </source>
</evidence>
<gene>
    <name evidence="6" type="ORF">A35E_00156</name>
</gene>
<dbReference type="RefSeq" id="WP_014888765.1">
    <property type="nucleotide sequence ID" value="NC_018420.1"/>
</dbReference>
<evidence type="ECO:0000259" key="5">
    <source>
        <dbReference type="SMART" id="SM00849"/>
    </source>
</evidence>
<dbReference type="EMBL" id="CP003547">
    <property type="protein sequence ID" value="AFP85468.1"/>
    <property type="molecule type" value="Genomic_DNA"/>
</dbReference>
<dbReference type="PANTHER" id="PTHR46233:SF3">
    <property type="entry name" value="HYDROXYACYLGLUTATHIONE HYDROLASE GLOC"/>
    <property type="match status" value="1"/>
</dbReference>
<dbReference type="Pfam" id="PF00753">
    <property type="entry name" value="Lactamase_B"/>
    <property type="match status" value="1"/>
</dbReference>
<dbReference type="InterPro" id="IPR001279">
    <property type="entry name" value="Metallo-B-lactamas"/>
</dbReference>
<evidence type="ECO:0000256" key="2">
    <source>
        <dbReference type="ARBA" id="ARBA00022723"/>
    </source>
</evidence>
<dbReference type="InterPro" id="IPR051453">
    <property type="entry name" value="MBL_Glyoxalase_II"/>
</dbReference>
<evidence type="ECO:0000256" key="3">
    <source>
        <dbReference type="ARBA" id="ARBA00022801"/>
    </source>
</evidence>
<dbReference type="CDD" id="cd07737">
    <property type="entry name" value="YcbL-like_MBL-fold"/>
    <property type="match status" value="1"/>
</dbReference>
<evidence type="ECO:0000256" key="4">
    <source>
        <dbReference type="ARBA" id="ARBA00022833"/>
    </source>
</evidence>
<dbReference type="Gene3D" id="3.60.15.10">
    <property type="entry name" value="Ribonuclease Z/Hydroxyacylglutathione hydrolase-like"/>
    <property type="match status" value="1"/>
</dbReference>
<sequence>MKYHIILVTPFKQNCTLVWCEKTGDAVLIDPGGEANVLSQVVKKIGVAITEIWLTHGHLDHVGAAIELAKFYDVPIIGPHPDDEPLLAKLPEQCQMFGLDTIITPFKPTRWLMNGCRLHLGCLSFYVLHCPGHSPGHVVFWNKSKKFIFMGDVLFNGSIGRTDLPGGDLDTLIKSIRNQLLLLSNDIVFLPGHGPKSTLGYERWNNPFLQ</sequence>
<reference evidence="6 7" key="1">
    <citation type="journal article" date="2012" name="Mol. Biol. Evol.">
        <title>Genome reduction and co-evolution between the primary and secondary bacterial symbionts of psyllids.</title>
        <authorList>
            <person name="Sloan D.B."/>
            <person name="Moran N.A."/>
        </authorList>
    </citation>
    <scope>NUCLEOTIDE SEQUENCE [LARGE SCALE GENOMIC DNA]</scope>
    <source>
        <strain evidence="6">Hcub_S</strain>
    </source>
</reference>
<dbReference type="HOGENOM" id="CLU_030571_5_0_6"/>
<dbReference type="STRING" id="134287.A35E_00156"/>
<organism evidence="6 7">
    <name type="scientific">secondary endosymbiont of Heteropsylla cubana</name>
    <dbReference type="NCBI Taxonomy" id="134287"/>
    <lineage>
        <taxon>Bacteria</taxon>
        <taxon>Pseudomonadati</taxon>
        <taxon>Pseudomonadota</taxon>
        <taxon>Gammaproteobacteria</taxon>
        <taxon>Enterobacterales</taxon>
        <taxon>Enterobacteriaceae</taxon>
        <taxon>aphid secondary symbionts</taxon>
    </lineage>
</organism>
<dbReference type="PANTHER" id="PTHR46233">
    <property type="entry name" value="HYDROXYACYLGLUTATHIONE HYDROLASE GLOC"/>
    <property type="match status" value="1"/>
</dbReference>
<keyword evidence="3 6" id="KW-0378">Hydrolase</keyword>
<dbReference type="Proteomes" id="UP000003937">
    <property type="component" value="Chromosome"/>
</dbReference>